<dbReference type="Pfam" id="PF11905">
    <property type="entry name" value="DUF3425"/>
    <property type="match status" value="1"/>
</dbReference>
<feature type="compositionally biased region" description="Polar residues" evidence="1">
    <location>
        <begin position="1"/>
        <end position="13"/>
    </location>
</feature>
<evidence type="ECO:0000256" key="1">
    <source>
        <dbReference type="SAM" id="MobiDB-lite"/>
    </source>
</evidence>
<dbReference type="OrthoDB" id="5973539at2759"/>
<evidence type="ECO:0000313" key="3">
    <source>
        <dbReference type="Proteomes" id="UP000016922"/>
    </source>
</evidence>
<dbReference type="eggNOG" id="ENOG502SK20">
    <property type="taxonomic scope" value="Eukaryota"/>
</dbReference>
<feature type="region of interest" description="Disordered" evidence="1">
    <location>
        <begin position="1"/>
        <end position="41"/>
    </location>
</feature>
<dbReference type="RefSeq" id="XP_008079866.1">
    <property type="nucleotide sequence ID" value="XM_008081675.1"/>
</dbReference>
<sequence>MSSQARDLDQQSGRARAEKRKPVRRDLEKRRQQNVQAQRKYREKLRERLQRLEALAASTQSRVAETPAAVSTSSPNVIATRCSIDKNRDQLIEPTVQPCHVSDVSIASSSVATPEADLPSHSDVTPSELSDWDSTTHFDPTLLIREKHDDENCSEWTTTINCGCSSAHVQVGSPSPAHFERGQIRIINMGRRPETPNPYVNNLRIETICILAAMQSLGMYIGITEEVACNEDSSPFFRASAASSDYVSRANTISSVQKLFKTLKPNLRPNIEQITVQHAACIDILPFPTLRKNLIMNQANFDEEQFFEDLLTGLKCWGGAGIGKRDRDASTGSVSTGTPWDVRSWEANLWFLKKYWDFLGGEEGELVQQSEWWRSIRGEDDLV</sequence>
<protein>
    <recommendedName>
        <fullName evidence="4">BZIP domain-containing protein</fullName>
    </recommendedName>
</protein>
<feature type="compositionally biased region" description="Polar residues" evidence="1">
    <location>
        <begin position="122"/>
        <end position="132"/>
    </location>
</feature>
<dbReference type="OMA" id="ITRSMYC"/>
<dbReference type="EMBL" id="KE145358">
    <property type="protein sequence ID" value="EPE33249.1"/>
    <property type="molecule type" value="Genomic_DNA"/>
</dbReference>
<organism evidence="2 3">
    <name type="scientific">Glarea lozoyensis (strain ATCC 20868 / MF5171)</name>
    <dbReference type="NCBI Taxonomy" id="1116229"/>
    <lineage>
        <taxon>Eukaryota</taxon>
        <taxon>Fungi</taxon>
        <taxon>Dikarya</taxon>
        <taxon>Ascomycota</taxon>
        <taxon>Pezizomycotina</taxon>
        <taxon>Leotiomycetes</taxon>
        <taxon>Helotiales</taxon>
        <taxon>Helotiaceae</taxon>
        <taxon>Glarea</taxon>
    </lineage>
</organism>
<dbReference type="Proteomes" id="UP000016922">
    <property type="component" value="Unassembled WGS sequence"/>
</dbReference>
<dbReference type="HOGENOM" id="CLU_033726_4_2_1"/>
<dbReference type="CDD" id="cd14688">
    <property type="entry name" value="bZIP_YAP"/>
    <property type="match status" value="1"/>
</dbReference>
<name>S3D815_GLAL2</name>
<dbReference type="AlphaFoldDB" id="S3D815"/>
<feature type="region of interest" description="Disordered" evidence="1">
    <location>
        <begin position="110"/>
        <end position="132"/>
    </location>
</feature>
<gene>
    <name evidence="2" type="ORF">GLAREA_06261</name>
</gene>
<dbReference type="PANTHER" id="PTHR38116">
    <property type="entry name" value="CHROMOSOME 7, WHOLE GENOME SHOTGUN SEQUENCE"/>
    <property type="match status" value="1"/>
</dbReference>
<evidence type="ECO:0008006" key="4">
    <source>
        <dbReference type="Google" id="ProtNLM"/>
    </source>
</evidence>
<dbReference type="GeneID" id="19465315"/>
<dbReference type="PANTHER" id="PTHR38116:SF5">
    <property type="entry name" value="BZIP DOMAIN-CONTAINING PROTEIN"/>
    <property type="match status" value="1"/>
</dbReference>
<dbReference type="KEGG" id="glz:GLAREA_06261"/>
<keyword evidence="3" id="KW-1185">Reference proteome</keyword>
<reference evidence="2 3" key="1">
    <citation type="journal article" date="2013" name="BMC Genomics">
        <title>Genomics-driven discovery of the pneumocandin biosynthetic gene cluster in the fungus Glarea lozoyensis.</title>
        <authorList>
            <person name="Chen L."/>
            <person name="Yue Q."/>
            <person name="Zhang X."/>
            <person name="Xiang M."/>
            <person name="Wang C."/>
            <person name="Li S."/>
            <person name="Che Y."/>
            <person name="Ortiz-Lopez F.J."/>
            <person name="Bills G.F."/>
            <person name="Liu X."/>
            <person name="An Z."/>
        </authorList>
    </citation>
    <scope>NUCLEOTIDE SEQUENCE [LARGE SCALE GENOMIC DNA]</scope>
    <source>
        <strain evidence="3">ATCC 20868 / MF5171</strain>
    </source>
</reference>
<proteinExistence type="predicted"/>
<dbReference type="InterPro" id="IPR021833">
    <property type="entry name" value="DUF3425"/>
</dbReference>
<accession>S3D815</accession>
<evidence type="ECO:0000313" key="2">
    <source>
        <dbReference type="EMBL" id="EPE33249.1"/>
    </source>
</evidence>